<dbReference type="Gene3D" id="1.20.120.450">
    <property type="entry name" value="dinb family like domain"/>
    <property type="match status" value="1"/>
</dbReference>
<feature type="domain" description="DinB-like" evidence="1">
    <location>
        <begin position="9"/>
        <end position="167"/>
    </location>
</feature>
<comment type="caution">
    <text evidence="2">The sequence shown here is derived from an EMBL/GenBank/DDBJ whole genome shotgun (WGS) entry which is preliminary data.</text>
</comment>
<dbReference type="RefSeq" id="WP_135398820.1">
    <property type="nucleotide sequence ID" value="NZ_SRMB01000007.1"/>
</dbReference>
<dbReference type="EMBL" id="SRMB01000007">
    <property type="protein sequence ID" value="TGE21069.1"/>
    <property type="molecule type" value="Genomic_DNA"/>
</dbReference>
<dbReference type="OrthoDB" id="954225at2"/>
<dbReference type="Pfam" id="PF12867">
    <property type="entry name" value="DinB_2"/>
    <property type="match status" value="1"/>
</dbReference>
<dbReference type="SUPFAM" id="SSF109854">
    <property type="entry name" value="DinB/YfiT-like putative metalloenzymes"/>
    <property type="match status" value="1"/>
</dbReference>
<dbReference type="AlphaFoldDB" id="A0A4Z0PUV1"/>
<keyword evidence="3" id="KW-1185">Reference proteome</keyword>
<gene>
    <name evidence="2" type="ORF">E5K02_23955</name>
</gene>
<protein>
    <submittedName>
        <fullName evidence="2">DinB family protein</fullName>
    </submittedName>
</protein>
<evidence type="ECO:0000313" key="3">
    <source>
        <dbReference type="Proteomes" id="UP000298471"/>
    </source>
</evidence>
<proteinExistence type="predicted"/>
<dbReference type="Proteomes" id="UP000298471">
    <property type="component" value="Unassembled WGS sequence"/>
</dbReference>
<accession>A0A4Z0PUV1</accession>
<sequence length="183" mass="19985">MTTPQLLEALTAAHEDFAETVEALAADDFLRKPPGKWNAGQHLDHIIRSVSRVAGALALPGMAQGELFGKTNEPAGTYEELVARYEQVLAGGFKATEAFLPEEAGAAQQRELPQQLRAEVARLTTRAAGYSEEQLDTLLMPHPALGKLTLRQMLYFTLGHVQHHRRLVLVGLGRGRLGGWLSP</sequence>
<reference evidence="2 3" key="1">
    <citation type="submission" date="2019-04" db="EMBL/GenBank/DDBJ databases">
        <authorList>
            <person name="Feng G."/>
            <person name="Zhang J."/>
            <person name="Zhu H."/>
        </authorList>
    </citation>
    <scope>NUCLEOTIDE SEQUENCE [LARGE SCALE GENOMIC DNA]</scope>
    <source>
        <strain evidence="2 3">9PBR-1</strain>
    </source>
</reference>
<organism evidence="2 3">
    <name type="scientific">Hymenobacter metallicola</name>
    <dbReference type="NCBI Taxonomy" id="2563114"/>
    <lineage>
        <taxon>Bacteria</taxon>
        <taxon>Pseudomonadati</taxon>
        <taxon>Bacteroidota</taxon>
        <taxon>Cytophagia</taxon>
        <taxon>Cytophagales</taxon>
        <taxon>Hymenobacteraceae</taxon>
        <taxon>Hymenobacter</taxon>
    </lineage>
</organism>
<dbReference type="InterPro" id="IPR024775">
    <property type="entry name" value="DinB-like"/>
</dbReference>
<evidence type="ECO:0000313" key="2">
    <source>
        <dbReference type="EMBL" id="TGE21069.1"/>
    </source>
</evidence>
<evidence type="ECO:0000259" key="1">
    <source>
        <dbReference type="Pfam" id="PF12867"/>
    </source>
</evidence>
<dbReference type="InterPro" id="IPR034660">
    <property type="entry name" value="DinB/YfiT-like"/>
</dbReference>
<name>A0A4Z0PUV1_9BACT</name>